<dbReference type="PANTHER" id="PTHR43542">
    <property type="entry name" value="METHYLTRANSFERASE"/>
    <property type="match status" value="1"/>
</dbReference>
<dbReference type="GO" id="GO:0003676">
    <property type="term" value="F:nucleic acid binding"/>
    <property type="evidence" value="ECO:0007669"/>
    <property type="project" value="InterPro"/>
</dbReference>
<dbReference type="InterPro" id="IPR002052">
    <property type="entry name" value="DNA_methylase_N6_adenine_CS"/>
</dbReference>
<evidence type="ECO:0000256" key="3">
    <source>
        <dbReference type="SAM" id="MobiDB-lite"/>
    </source>
</evidence>
<dbReference type="GO" id="GO:0031167">
    <property type="term" value="P:rRNA methylation"/>
    <property type="evidence" value="ECO:0007669"/>
    <property type="project" value="InterPro"/>
</dbReference>
<keyword evidence="2 4" id="KW-0808">Transferase</keyword>
<proteinExistence type="predicted"/>
<reference evidence="4 5" key="1">
    <citation type="submission" date="2016-12" db="EMBL/GenBank/DDBJ databases">
        <title>Candidatus Reconcilibacillus cellulovorans genome.</title>
        <authorList>
            <person name="Kolinko S."/>
            <person name="Wu Y.-W."/>
            <person name="Tachea F."/>
            <person name="Denzel E."/>
            <person name="Hiras J."/>
            <person name="Baecker N."/>
            <person name="Chan L.J."/>
            <person name="Eichorst S.A."/>
            <person name="Frey D."/>
            <person name="Adams P.D."/>
            <person name="Pray T."/>
            <person name="Tanjore D."/>
            <person name="Petzold C.J."/>
            <person name="Gladden J.M."/>
            <person name="Simmons B.A."/>
            <person name="Singer S.W."/>
        </authorList>
    </citation>
    <scope>NUCLEOTIDE SEQUENCE [LARGE SCALE GENOMIC DNA]</scope>
    <source>
        <strain evidence="4">JTherm</strain>
    </source>
</reference>
<gene>
    <name evidence="4" type="ORF">BLM47_03085</name>
</gene>
<dbReference type="PANTHER" id="PTHR43542:SF1">
    <property type="entry name" value="METHYLTRANSFERASE"/>
    <property type="match status" value="1"/>
</dbReference>
<dbReference type="PROSITE" id="PS00092">
    <property type="entry name" value="N6_MTASE"/>
    <property type="match status" value="1"/>
</dbReference>
<dbReference type="AlphaFoldDB" id="A0A2A6E1K4"/>
<dbReference type="InterPro" id="IPR004398">
    <property type="entry name" value="RNA_MeTrfase_RsmD"/>
</dbReference>
<organism evidence="4 5">
    <name type="scientific">Candidatus Reconcilbacillus cellulovorans</name>
    <dbReference type="NCBI Taxonomy" id="1906605"/>
    <lineage>
        <taxon>Bacteria</taxon>
        <taxon>Bacillati</taxon>
        <taxon>Bacillota</taxon>
        <taxon>Bacilli</taxon>
        <taxon>Bacillales</taxon>
        <taxon>Paenibacillaceae</taxon>
        <taxon>Candidatus Reconcilbacillus</taxon>
    </lineage>
</organism>
<evidence type="ECO:0000313" key="5">
    <source>
        <dbReference type="Proteomes" id="UP000243688"/>
    </source>
</evidence>
<dbReference type="Pfam" id="PF03602">
    <property type="entry name" value="Cons_hypoth95"/>
    <property type="match status" value="1"/>
</dbReference>
<evidence type="ECO:0000256" key="1">
    <source>
        <dbReference type="ARBA" id="ARBA00022603"/>
    </source>
</evidence>
<dbReference type="GO" id="GO:0008168">
    <property type="term" value="F:methyltransferase activity"/>
    <property type="evidence" value="ECO:0007669"/>
    <property type="project" value="UniProtKB-KW"/>
</dbReference>
<dbReference type="EMBL" id="MOXJ01000004">
    <property type="protein sequence ID" value="PDO11198.1"/>
    <property type="molecule type" value="Genomic_DNA"/>
</dbReference>
<accession>A0A2A6E1K4</accession>
<feature type="region of interest" description="Disordered" evidence="3">
    <location>
        <begin position="1"/>
        <end position="22"/>
    </location>
</feature>
<dbReference type="Proteomes" id="UP000243688">
    <property type="component" value="Unassembled WGS sequence"/>
</dbReference>
<dbReference type="PIRSF" id="PIRSF004553">
    <property type="entry name" value="CHP00095"/>
    <property type="match status" value="1"/>
</dbReference>
<protein>
    <submittedName>
        <fullName evidence="4">16S rRNA (Guanine(966)-N(2))-methyltransferase RsmD</fullName>
    </submittedName>
</protein>
<dbReference type="NCBIfam" id="TIGR00095">
    <property type="entry name" value="16S rRNA (guanine(966)-N(2))-methyltransferase RsmD"/>
    <property type="match status" value="1"/>
</dbReference>
<keyword evidence="1 4" id="KW-0489">Methyltransferase</keyword>
<comment type="caution">
    <text evidence="4">The sequence shown here is derived from an EMBL/GenBank/DDBJ whole genome shotgun (WGS) entry which is preliminary data.</text>
</comment>
<sequence length="209" mass="22471">MRVISGSARGVRLRSVPGTTTRPTADRVKESLFNVIGPYFAGGRALDLFAGTGSLGIEALSRGVERCVFVDCDPRSVDVIRQNLRAAKLESRAEVYRNDAFRAVRALAGRGAEFDLVFVDPPYRLQLIAAVLAELEKGRLLSPGAKIVAEHASTDITPAEVGSLSAVRRLQYGDTALTIYVRRAENARTTEGIGSYGTQSDEAEGATSR</sequence>
<dbReference type="InterPro" id="IPR029063">
    <property type="entry name" value="SAM-dependent_MTases_sf"/>
</dbReference>
<name>A0A2A6E1K4_9BACL</name>
<evidence type="ECO:0000313" key="4">
    <source>
        <dbReference type="EMBL" id="PDO11198.1"/>
    </source>
</evidence>
<dbReference type="Gene3D" id="3.40.50.150">
    <property type="entry name" value="Vaccinia Virus protein VP39"/>
    <property type="match status" value="1"/>
</dbReference>
<evidence type="ECO:0000256" key="2">
    <source>
        <dbReference type="ARBA" id="ARBA00022679"/>
    </source>
</evidence>
<dbReference type="SUPFAM" id="SSF53335">
    <property type="entry name" value="S-adenosyl-L-methionine-dependent methyltransferases"/>
    <property type="match status" value="1"/>
</dbReference>
<dbReference type="CDD" id="cd02440">
    <property type="entry name" value="AdoMet_MTases"/>
    <property type="match status" value="1"/>
</dbReference>